<dbReference type="Proteomes" id="UP000239560">
    <property type="component" value="Unassembled WGS sequence"/>
</dbReference>
<feature type="compositionally biased region" description="Low complexity" evidence="1">
    <location>
        <begin position="1"/>
        <end position="27"/>
    </location>
</feature>
<feature type="compositionally biased region" description="Basic and acidic residues" evidence="1">
    <location>
        <begin position="110"/>
        <end position="121"/>
    </location>
</feature>
<protein>
    <submittedName>
        <fullName evidence="3">Proteophosphoglycan ppg4</fullName>
    </submittedName>
</protein>
<evidence type="ECO:0000256" key="2">
    <source>
        <dbReference type="SAM" id="Phobius"/>
    </source>
</evidence>
<feature type="transmembrane region" description="Helical" evidence="2">
    <location>
        <begin position="310"/>
        <end position="327"/>
    </location>
</feature>
<feature type="region of interest" description="Disordered" evidence="1">
    <location>
        <begin position="689"/>
        <end position="751"/>
    </location>
</feature>
<evidence type="ECO:0000313" key="4">
    <source>
        <dbReference type="Proteomes" id="UP000239560"/>
    </source>
</evidence>
<feature type="compositionally biased region" description="Acidic residues" evidence="1">
    <location>
        <begin position="128"/>
        <end position="137"/>
    </location>
</feature>
<keyword evidence="2" id="KW-1133">Transmembrane helix</keyword>
<feature type="region of interest" description="Disordered" evidence="1">
    <location>
        <begin position="454"/>
        <end position="495"/>
    </location>
</feature>
<feature type="transmembrane region" description="Helical" evidence="2">
    <location>
        <begin position="280"/>
        <end position="298"/>
    </location>
</feature>
<dbReference type="OrthoDB" id="10298491at2759"/>
<feature type="compositionally biased region" description="Gly residues" evidence="1">
    <location>
        <begin position="97"/>
        <end position="109"/>
    </location>
</feature>
<keyword evidence="2" id="KW-0812">Transmembrane</keyword>
<evidence type="ECO:0000313" key="3">
    <source>
        <dbReference type="EMBL" id="PRQ76114.1"/>
    </source>
</evidence>
<feature type="transmembrane region" description="Helical" evidence="2">
    <location>
        <begin position="196"/>
        <end position="218"/>
    </location>
</feature>
<evidence type="ECO:0000256" key="1">
    <source>
        <dbReference type="SAM" id="MobiDB-lite"/>
    </source>
</evidence>
<comment type="caution">
    <text evidence="3">The sequence shown here is derived from an EMBL/GenBank/DDBJ whole genome shotgun (WGS) entry which is preliminary data.</text>
</comment>
<feature type="compositionally biased region" description="Low complexity" evidence="1">
    <location>
        <begin position="713"/>
        <end position="737"/>
    </location>
</feature>
<dbReference type="EMBL" id="LCTV02000003">
    <property type="protein sequence ID" value="PRQ76114.1"/>
    <property type="molecule type" value="Genomic_DNA"/>
</dbReference>
<keyword evidence="2" id="KW-0472">Membrane</keyword>
<gene>
    <name evidence="3" type="ORF">AAT19DRAFT_13136</name>
</gene>
<feature type="region of interest" description="Disordered" evidence="1">
    <location>
        <begin position="96"/>
        <end position="147"/>
    </location>
</feature>
<name>A0A2T0ADP6_RHOTO</name>
<feature type="compositionally biased region" description="Basic and acidic residues" evidence="1">
    <location>
        <begin position="702"/>
        <end position="712"/>
    </location>
</feature>
<organism evidence="3 4">
    <name type="scientific">Rhodotorula toruloides</name>
    <name type="common">Yeast</name>
    <name type="synonym">Rhodosporidium toruloides</name>
    <dbReference type="NCBI Taxonomy" id="5286"/>
    <lineage>
        <taxon>Eukaryota</taxon>
        <taxon>Fungi</taxon>
        <taxon>Dikarya</taxon>
        <taxon>Basidiomycota</taxon>
        <taxon>Pucciniomycotina</taxon>
        <taxon>Microbotryomycetes</taxon>
        <taxon>Sporidiobolales</taxon>
        <taxon>Sporidiobolaceae</taxon>
        <taxon>Rhodotorula</taxon>
    </lineage>
</organism>
<accession>A0A2T0ADP6</accession>
<sequence>MSASSQPPASAAQDRPAPEASSSSHAPLYANPPTVGQAKPRLDPASSTHDYRRGTCAVLPSVRQPASSHPLECNSPPTEQLAEELNRDEVAIEMGYAGVGGGNGEGAGLGDDRGDGREAAREGFAAEGDGDGSEGSDDNSARSAEQGQWDRFRRSGMRVAPAVQIAALLDTPRARNLRRIFRNGELLIKVGYSSSAAYWTAFIPVCVVALFWVAWRFWMHYRKAHSKTADQIGCVEAVTGAAGGTFPTLIPLIVIWRYKGRVSEAVEGYLGRGATPAESALFLVSIAVLVILHIMSIAWPARTRNPIDGLWINGVAPVGIGCLVVLLAQLPSSNIGGDLAFFLFLQCLLSAVSTFLASPSAPVVTPFRSKTSPLPLKTHRIFGEVSRRRPASPFRRHALSGRRNRRAQQTFARLVTETDNVETLTGESELLQENAVDEAARSFCPVSVLPYPSTAAPGKRPSPGRQPSTFSSPTSVGESSMAQLWQQKGWRSSTKPRYNHGLVPPHMAQQLAPFAFPDHPFHDPASPPRYSLDQGLGQLYTVQDDPAEGRTVRAESKELQQELADRVYELRMGYTVLVHAQQRFYDWLRRRHLPAQYVYQGLEEYAEGSAGGPLPYWPPAARHKCSEGANVRADWLLGRFVVERSSTGHLGPAQLAFLNDDDPTYFNDCALPAIVVVPPRNPSARIVGLSRAQKPAPPPRYSSDHDDDDPHGTDSSPDSSFSKGHSSDSGHGLLSDLIDLDNEPCPPSPRS</sequence>
<proteinExistence type="predicted"/>
<dbReference type="AlphaFoldDB" id="A0A2T0ADP6"/>
<reference evidence="3 4" key="1">
    <citation type="journal article" date="2018" name="Elife">
        <title>Functional genomics of lipid metabolism in the oleaginous yeast Rhodosporidium toruloides.</title>
        <authorList>
            <person name="Coradetti S.T."/>
            <person name="Pinel D."/>
            <person name="Geiselman G."/>
            <person name="Ito M."/>
            <person name="Mondo S."/>
            <person name="Reilly M.C."/>
            <person name="Cheng Y.F."/>
            <person name="Bauer S."/>
            <person name="Grigoriev I."/>
            <person name="Gladden J.M."/>
            <person name="Simmons B.A."/>
            <person name="Brem R."/>
            <person name="Arkin A.P."/>
            <person name="Skerker J.M."/>
        </authorList>
    </citation>
    <scope>NUCLEOTIDE SEQUENCE [LARGE SCALE GENOMIC DNA]</scope>
    <source>
        <strain evidence="3 4">NBRC 0880</strain>
    </source>
</reference>
<feature type="region of interest" description="Disordered" evidence="1">
    <location>
        <begin position="1"/>
        <end position="81"/>
    </location>
</feature>
<feature type="compositionally biased region" description="Polar residues" evidence="1">
    <location>
        <begin position="465"/>
        <end position="495"/>
    </location>
</feature>